<evidence type="ECO:0000256" key="5">
    <source>
        <dbReference type="ARBA" id="ARBA00022833"/>
    </source>
</evidence>
<evidence type="ECO:0000256" key="2">
    <source>
        <dbReference type="ARBA" id="ARBA00022723"/>
    </source>
</evidence>
<dbReference type="GO" id="GO:0000981">
    <property type="term" value="F:DNA-binding transcription factor activity, RNA polymerase II-specific"/>
    <property type="evidence" value="ECO:0007669"/>
    <property type="project" value="TreeGrafter"/>
</dbReference>
<dbReference type="GO" id="GO:0055059">
    <property type="term" value="P:asymmetric neuroblast division"/>
    <property type="evidence" value="ECO:0007669"/>
    <property type="project" value="UniProtKB-ARBA"/>
</dbReference>
<dbReference type="FunFam" id="3.30.160.60:FF:000169">
    <property type="entry name" value="transcriptional repressor scratch 2"/>
    <property type="match status" value="1"/>
</dbReference>
<name>A0A6A4WW78_AMPAM</name>
<evidence type="ECO:0000256" key="12">
    <source>
        <dbReference type="ARBA" id="ARBA00071743"/>
    </source>
</evidence>
<evidence type="ECO:0000256" key="9">
    <source>
        <dbReference type="ARBA" id="ARBA00023242"/>
    </source>
</evidence>
<dbReference type="Proteomes" id="UP000440578">
    <property type="component" value="Unassembled WGS sequence"/>
</dbReference>
<keyword evidence="7" id="KW-0238">DNA-binding</keyword>
<dbReference type="GO" id="GO:0000978">
    <property type="term" value="F:RNA polymerase II cis-regulatory region sequence-specific DNA binding"/>
    <property type="evidence" value="ECO:0007669"/>
    <property type="project" value="TreeGrafter"/>
</dbReference>
<dbReference type="FunFam" id="3.30.160.60:FF:000043">
    <property type="entry name" value="Scratch family zinc finger 2"/>
    <property type="match status" value="1"/>
</dbReference>
<keyword evidence="5" id="KW-0862">Zinc</keyword>
<feature type="region of interest" description="Disordered" evidence="15">
    <location>
        <begin position="382"/>
        <end position="401"/>
    </location>
</feature>
<keyword evidence="2" id="KW-0479">Metal-binding</keyword>
<dbReference type="FunFam" id="3.30.160.60:FF:000003">
    <property type="entry name" value="Zinc finger protein 3 homolog"/>
    <property type="match status" value="1"/>
</dbReference>
<protein>
    <recommendedName>
        <fullName evidence="12">Transcriptional repressor scratch 1</fullName>
    </recommendedName>
    <alternativeName>
        <fullName evidence="13">Scratch homolog 1 zinc finger protein</fullName>
    </alternativeName>
</protein>
<feature type="region of interest" description="Disordered" evidence="15">
    <location>
        <begin position="1"/>
        <end position="29"/>
    </location>
</feature>
<organism evidence="17 18">
    <name type="scientific">Amphibalanus amphitrite</name>
    <name type="common">Striped barnacle</name>
    <name type="synonym">Balanus amphitrite</name>
    <dbReference type="NCBI Taxonomy" id="1232801"/>
    <lineage>
        <taxon>Eukaryota</taxon>
        <taxon>Metazoa</taxon>
        <taxon>Ecdysozoa</taxon>
        <taxon>Arthropoda</taxon>
        <taxon>Crustacea</taxon>
        <taxon>Multicrustacea</taxon>
        <taxon>Cirripedia</taxon>
        <taxon>Thoracica</taxon>
        <taxon>Thoracicalcarea</taxon>
        <taxon>Balanomorpha</taxon>
        <taxon>Balanoidea</taxon>
        <taxon>Balanidae</taxon>
        <taxon>Amphibalaninae</taxon>
        <taxon>Amphibalanus</taxon>
    </lineage>
</organism>
<evidence type="ECO:0000256" key="15">
    <source>
        <dbReference type="SAM" id="MobiDB-lite"/>
    </source>
</evidence>
<evidence type="ECO:0000256" key="4">
    <source>
        <dbReference type="ARBA" id="ARBA00022771"/>
    </source>
</evidence>
<dbReference type="OrthoDB" id="5428132at2759"/>
<evidence type="ECO:0000256" key="10">
    <source>
        <dbReference type="ARBA" id="ARBA00037948"/>
    </source>
</evidence>
<feature type="compositionally biased region" description="Pro residues" evidence="15">
    <location>
        <begin position="131"/>
        <end position="145"/>
    </location>
</feature>
<dbReference type="SMART" id="SM00355">
    <property type="entry name" value="ZnF_C2H2"/>
    <property type="match status" value="5"/>
</dbReference>
<dbReference type="PANTHER" id="PTHR24388">
    <property type="entry name" value="ZINC FINGER PROTEIN"/>
    <property type="match status" value="1"/>
</dbReference>
<keyword evidence="6" id="KW-0805">Transcription regulation</keyword>
<dbReference type="Gene3D" id="3.30.160.60">
    <property type="entry name" value="Classic Zinc Finger"/>
    <property type="match status" value="4"/>
</dbReference>
<evidence type="ECO:0000256" key="6">
    <source>
        <dbReference type="ARBA" id="ARBA00023015"/>
    </source>
</evidence>
<evidence type="ECO:0000259" key="16">
    <source>
        <dbReference type="PROSITE" id="PS50157"/>
    </source>
</evidence>
<dbReference type="FunFam" id="3.30.160.60:FF:000207">
    <property type="entry name" value="zinc finger protein SNAI2"/>
    <property type="match status" value="1"/>
</dbReference>
<dbReference type="SUPFAM" id="SSF57667">
    <property type="entry name" value="beta-beta-alpha zinc fingers"/>
    <property type="match status" value="3"/>
</dbReference>
<dbReference type="GO" id="GO:0060562">
    <property type="term" value="P:epithelial tube morphogenesis"/>
    <property type="evidence" value="ECO:0007669"/>
    <property type="project" value="UniProtKB-ARBA"/>
</dbReference>
<accession>A0A6A4WW78</accession>
<sequence>MRRINDRRLGRPATTGYVQEPGRQYEFPPPRSLPVWSPLLPLRPSPVYAEPVSVVRHTSSYLSAPRTESVIVPPSERPPEDLGAAHAILDLSTARVDRRPPPPPPLLHHHPAYPPPLPLPPPPHHHRPRSPQYPPPPPPPPPSHSLPPQHHQQHQEQQQHQHQHHQQQSHGVQQEQQQGGATSPSSPGSDPSQQTVQMEYINGKPIYRLNNGKTVAYTYEAFFVSDGRSKKTTSPDQRSKYKCSECGKTYATSSNLSRHKQTHRSIDSQGAKKCATCGKAYVSMPALAMHVLTHQLSHKCHVCGKTFSRPWLLQGHLRSHTGEKPYGCAHCGKSFADRSNLRAHMQTHSSVKSFNCNRCDKSFALKSYLNKHYESSCFKEDASVGSQPLTPPDSPIDVVNP</sequence>
<feature type="domain" description="C2H2-type" evidence="16">
    <location>
        <begin position="298"/>
        <end position="325"/>
    </location>
</feature>
<keyword evidence="9" id="KW-0539">Nucleus</keyword>
<dbReference type="PANTHER" id="PTHR24388:SF38">
    <property type="entry name" value="PROTEIN SNAIL"/>
    <property type="match status" value="1"/>
</dbReference>
<evidence type="ECO:0000256" key="8">
    <source>
        <dbReference type="ARBA" id="ARBA00023163"/>
    </source>
</evidence>
<dbReference type="EMBL" id="VIIS01000512">
    <property type="protein sequence ID" value="KAF0308124.1"/>
    <property type="molecule type" value="Genomic_DNA"/>
</dbReference>
<dbReference type="PROSITE" id="PS00028">
    <property type="entry name" value="ZINC_FINGER_C2H2_1"/>
    <property type="match status" value="4"/>
</dbReference>
<keyword evidence="18" id="KW-1185">Reference proteome</keyword>
<dbReference type="PROSITE" id="PS50157">
    <property type="entry name" value="ZINC_FINGER_C2H2_2"/>
    <property type="match status" value="5"/>
</dbReference>
<proteinExistence type="inferred from homology"/>
<comment type="subunit">
    <text evidence="11">Interacts (via SNAG domain) with LIMD1 (via LIM domains), WTIP (via LIM domains) and AJUBA (via LIM domains).</text>
</comment>
<evidence type="ECO:0000256" key="13">
    <source>
        <dbReference type="ARBA" id="ARBA00083685"/>
    </source>
</evidence>
<feature type="domain" description="C2H2-type" evidence="16">
    <location>
        <begin position="272"/>
        <end position="299"/>
    </location>
</feature>
<dbReference type="GO" id="GO:0005634">
    <property type="term" value="C:nucleus"/>
    <property type="evidence" value="ECO:0007669"/>
    <property type="project" value="UniProtKB-SubCell"/>
</dbReference>
<dbReference type="Pfam" id="PF00096">
    <property type="entry name" value="zf-C2H2"/>
    <property type="match status" value="4"/>
</dbReference>
<reference evidence="17 18" key="1">
    <citation type="submission" date="2019-07" db="EMBL/GenBank/DDBJ databases">
        <title>Draft genome assembly of a fouling barnacle, Amphibalanus amphitrite (Darwin, 1854): The first reference genome for Thecostraca.</title>
        <authorList>
            <person name="Kim W."/>
        </authorList>
    </citation>
    <scope>NUCLEOTIDE SEQUENCE [LARGE SCALE GENOMIC DNA]</scope>
    <source>
        <strain evidence="17">SNU_AA5</strain>
        <tissue evidence="17">Soma without cirri and trophi</tissue>
    </source>
</reference>
<keyword evidence="8" id="KW-0804">Transcription</keyword>
<comment type="subcellular location">
    <subcellularLocation>
        <location evidence="1">Nucleus</location>
    </subcellularLocation>
</comment>
<evidence type="ECO:0000256" key="14">
    <source>
        <dbReference type="PROSITE-ProRule" id="PRU00042"/>
    </source>
</evidence>
<dbReference type="AlphaFoldDB" id="A0A6A4WW78"/>
<evidence type="ECO:0000256" key="11">
    <source>
        <dbReference type="ARBA" id="ARBA00064979"/>
    </source>
</evidence>
<dbReference type="InterPro" id="IPR036236">
    <property type="entry name" value="Znf_C2H2_sf"/>
</dbReference>
<dbReference type="GO" id="GO:2000177">
    <property type="term" value="P:regulation of neural precursor cell proliferation"/>
    <property type="evidence" value="ECO:0007669"/>
    <property type="project" value="UniProtKB-ARBA"/>
</dbReference>
<comment type="caution">
    <text evidence="17">The sequence shown here is derived from an EMBL/GenBank/DDBJ whole genome shotgun (WGS) entry which is preliminary data.</text>
</comment>
<keyword evidence="4 14" id="KW-0863">Zinc-finger</keyword>
<gene>
    <name evidence="17" type="primary">Scrt1</name>
    <name evidence="17" type="ORF">FJT64_020633</name>
</gene>
<evidence type="ECO:0000256" key="7">
    <source>
        <dbReference type="ARBA" id="ARBA00023125"/>
    </source>
</evidence>
<feature type="compositionally biased region" description="Pro residues" evidence="15">
    <location>
        <begin position="101"/>
        <end position="122"/>
    </location>
</feature>
<feature type="region of interest" description="Disordered" evidence="15">
    <location>
        <begin position="95"/>
        <end position="194"/>
    </location>
</feature>
<evidence type="ECO:0000313" key="17">
    <source>
        <dbReference type="EMBL" id="KAF0308124.1"/>
    </source>
</evidence>
<dbReference type="InterPro" id="IPR050527">
    <property type="entry name" value="Snail/Krueppel_Znf"/>
</dbReference>
<dbReference type="InterPro" id="IPR013087">
    <property type="entry name" value="Znf_C2H2_type"/>
</dbReference>
<feature type="domain" description="C2H2-type" evidence="16">
    <location>
        <begin position="326"/>
        <end position="353"/>
    </location>
</feature>
<feature type="domain" description="C2H2-type" evidence="16">
    <location>
        <begin position="241"/>
        <end position="268"/>
    </location>
</feature>
<evidence type="ECO:0000313" key="18">
    <source>
        <dbReference type="Proteomes" id="UP000440578"/>
    </source>
</evidence>
<feature type="domain" description="C2H2-type" evidence="16">
    <location>
        <begin position="354"/>
        <end position="388"/>
    </location>
</feature>
<comment type="similarity">
    <text evidence="10">Belongs to the snail C2H2-type zinc-finger protein family.</text>
</comment>
<evidence type="ECO:0000256" key="1">
    <source>
        <dbReference type="ARBA" id="ARBA00004123"/>
    </source>
</evidence>
<keyword evidence="3" id="KW-0677">Repeat</keyword>
<dbReference type="GO" id="GO:0008270">
    <property type="term" value="F:zinc ion binding"/>
    <property type="evidence" value="ECO:0007669"/>
    <property type="project" value="UniProtKB-KW"/>
</dbReference>
<feature type="compositionally biased region" description="Low complexity" evidence="15">
    <location>
        <begin position="168"/>
        <end position="194"/>
    </location>
</feature>
<evidence type="ECO:0000256" key="3">
    <source>
        <dbReference type="ARBA" id="ARBA00022737"/>
    </source>
</evidence>
<feature type="region of interest" description="Disordered" evidence="15">
    <location>
        <begin position="58"/>
        <end position="81"/>
    </location>
</feature>